<gene>
    <name evidence="1" type="ORF">JFY71_06205</name>
</gene>
<protein>
    <submittedName>
        <fullName evidence="1">Sir2 silent information regulator family NAD-dependent deacetylase</fullName>
    </submittedName>
</protein>
<name>A0AC61MMQ2_9FIRM</name>
<sequence>MKGINYLEQIEKLKYKINTADAILIGAGSGLSTAAGLEYYGKRFTDNFSDFISKYKLTDMYSAGFYPFKSLEEYWAYWSRHIDLNRYKAEVGKPYKDLLELVKNKNYFVITTNVDHMFQKAGFDSKNLFCTQGDYGLWQCSLPCRKETFNNEKSIKLMVKEQKNMRIPKELIPYCPYCKAPLTMNLRVDDKFVEDEKWQEASRRYLKFKEENLKSKIIYLEIGVGYNTPGIIKYPFRIMTSKNPNSIYATINIDDHYIPKEIENRTICIKEEIGKALEDLK</sequence>
<accession>A0AC61MMQ2</accession>
<dbReference type="EMBL" id="CP066744">
    <property type="protein sequence ID" value="QQK06939.1"/>
    <property type="molecule type" value="Genomic_DNA"/>
</dbReference>
<proteinExistence type="predicted"/>
<keyword evidence="2" id="KW-1185">Reference proteome</keyword>
<evidence type="ECO:0000313" key="1">
    <source>
        <dbReference type="EMBL" id="QQK06939.1"/>
    </source>
</evidence>
<evidence type="ECO:0000313" key="2">
    <source>
        <dbReference type="Proteomes" id="UP000595814"/>
    </source>
</evidence>
<dbReference type="Proteomes" id="UP000595814">
    <property type="component" value="Chromosome"/>
</dbReference>
<organism evidence="1 2">
    <name type="scientific">Miniphocaeibacter halophilus</name>
    <dbReference type="NCBI Taxonomy" id="2931922"/>
    <lineage>
        <taxon>Bacteria</taxon>
        <taxon>Bacillati</taxon>
        <taxon>Bacillota</taxon>
        <taxon>Tissierellia</taxon>
        <taxon>Tissierellales</taxon>
        <taxon>Peptoniphilaceae</taxon>
        <taxon>Miniphocaeibacter</taxon>
    </lineage>
</organism>
<reference evidence="1 2" key="1">
    <citation type="journal article" date="2022" name="Int. J. Syst. Evol. Microbiol.">
        <title>Miniphocaeibacter halophilus sp. nov., an ammonium-tolerant acetate-producing bacterium isolated from a biogas system.</title>
        <authorList>
            <person name="Schnurer A."/>
            <person name="Singh A."/>
            <person name="Bi S."/>
            <person name="Qiao W."/>
            <person name="Westerholm M."/>
        </authorList>
    </citation>
    <scope>NUCLEOTIDE SEQUENCE [LARGE SCALE GENOMIC DNA]</scope>
    <source>
        <strain evidence="1 2">AMB_01</strain>
    </source>
</reference>